<proteinExistence type="predicted"/>
<reference evidence="3" key="1">
    <citation type="submission" date="2017-09" db="EMBL/GenBank/DDBJ databases">
        <authorList>
            <person name="Varghese N."/>
            <person name="Submissions S."/>
        </authorList>
    </citation>
    <scope>NUCLEOTIDE SEQUENCE [LARGE SCALE GENOMIC DNA]</scope>
    <source>
        <strain evidence="3">JKS000234</strain>
    </source>
</reference>
<dbReference type="Proteomes" id="UP000219271">
    <property type="component" value="Unassembled WGS sequence"/>
</dbReference>
<feature type="transmembrane region" description="Helical" evidence="1">
    <location>
        <begin position="26"/>
        <end position="43"/>
    </location>
</feature>
<protein>
    <submittedName>
        <fullName evidence="2">Uncharacterized protein</fullName>
    </submittedName>
</protein>
<name>A0A286BW28_9GAMM</name>
<dbReference type="AlphaFoldDB" id="A0A286BW28"/>
<keyword evidence="1" id="KW-0812">Transmembrane</keyword>
<keyword evidence="1" id="KW-1133">Transmembrane helix</keyword>
<gene>
    <name evidence="2" type="ORF">SAMN06273570_2751</name>
</gene>
<keyword evidence="1" id="KW-0472">Membrane</keyword>
<keyword evidence="3" id="KW-1185">Reference proteome</keyword>
<sequence>MIIFTLIVVLINIIVTFFSPEYIRGMVMMDITAVIIIVAYMCSRVMPNDE</sequence>
<dbReference type="EMBL" id="OCMY01000001">
    <property type="protein sequence ID" value="SOD38352.1"/>
    <property type="molecule type" value="Genomic_DNA"/>
</dbReference>
<organism evidence="2 3">
    <name type="scientific">Candidatus Pantoea floridensis</name>
    <dbReference type="NCBI Taxonomy" id="1938870"/>
    <lineage>
        <taxon>Bacteria</taxon>
        <taxon>Pseudomonadati</taxon>
        <taxon>Pseudomonadota</taxon>
        <taxon>Gammaproteobacteria</taxon>
        <taxon>Enterobacterales</taxon>
        <taxon>Erwiniaceae</taxon>
        <taxon>Pantoea</taxon>
    </lineage>
</organism>
<evidence type="ECO:0000256" key="1">
    <source>
        <dbReference type="SAM" id="Phobius"/>
    </source>
</evidence>
<evidence type="ECO:0000313" key="2">
    <source>
        <dbReference type="EMBL" id="SOD38352.1"/>
    </source>
</evidence>
<evidence type="ECO:0000313" key="3">
    <source>
        <dbReference type="Proteomes" id="UP000219271"/>
    </source>
</evidence>
<accession>A0A286BW28</accession>